<keyword evidence="7 10" id="KW-0119">Carbohydrate metabolism</keyword>
<evidence type="ECO:0000256" key="6">
    <source>
        <dbReference type="ARBA" id="ARBA00022679"/>
    </source>
</evidence>
<comment type="similarity">
    <text evidence="2 10">Belongs to the disproportionating enzyme family.</text>
</comment>
<evidence type="ECO:0000256" key="4">
    <source>
        <dbReference type="ARBA" id="ARBA00020295"/>
    </source>
</evidence>
<evidence type="ECO:0000256" key="1">
    <source>
        <dbReference type="ARBA" id="ARBA00000439"/>
    </source>
</evidence>
<dbReference type="RefSeq" id="WP_108855018.1">
    <property type="nucleotide sequence ID" value="NZ_OMOQ01000007.1"/>
</dbReference>
<evidence type="ECO:0000256" key="2">
    <source>
        <dbReference type="ARBA" id="ARBA00005684"/>
    </source>
</evidence>
<organism evidence="11 12">
    <name type="scientific">Albidovulum aquaemixtae</name>
    <dbReference type="NCBI Taxonomy" id="1542388"/>
    <lineage>
        <taxon>Bacteria</taxon>
        <taxon>Pseudomonadati</taxon>
        <taxon>Pseudomonadota</taxon>
        <taxon>Alphaproteobacteria</taxon>
        <taxon>Rhodobacterales</taxon>
        <taxon>Paracoccaceae</taxon>
        <taxon>Albidovulum</taxon>
    </lineage>
</organism>
<dbReference type="EC" id="2.4.1.25" evidence="3 10"/>
<gene>
    <name evidence="11" type="primary">malQ</name>
    <name evidence="11" type="ORF">DEA8626_04065</name>
</gene>
<evidence type="ECO:0000256" key="10">
    <source>
        <dbReference type="RuleBase" id="RU361207"/>
    </source>
</evidence>
<dbReference type="InterPro" id="IPR017853">
    <property type="entry name" value="GH"/>
</dbReference>
<dbReference type="PANTHER" id="PTHR32438:SF5">
    <property type="entry name" value="4-ALPHA-GLUCANOTRANSFERASE DPE1, CHLOROPLASTIC_AMYLOPLASTIC"/>
    <property type="match status" value="1"/>
</dbReference>
<evidence type="ECO:0000256" key="7">
    <source>
        <dbReference type="ARBA" id="ARBA00023277"/>
    </source>
</evidence>
<dbReference type="Pfam" id="PF02446">
    <property type="entry name" value="Glyco_hydro_77"/>
    <property type="match status" value="1"/>
</dbReference>
<evidence type="ECO:0000256" key="8">
    <source>
        <dbReference type="ARBA" id="ARBA00031423"/>
    </source>
</evidence>
<keyword evidence="6 10" id="KW-0808">Transferase</keyword>
<evidence type="ECO:0000313" key="12">
    <source>
        <dbReference type="Proteomes" id="UP000244924"/>
    </source>
</evidence>
<dbReference type="Proteomes" id="UP000244924">
    <property type="component" value="Unassembled WGS sequence"/>
</dbReference>
<dbReference type="GO" id="GO:0004134">
    <property type="term" value="F:4-alpha-glucanotransferase activity"/>
    <property type="evidence" value="ECO:0007669"/>
    <property type="project" value="UniProtKB-EC"/>
</dbReference>
<keyword evidence="5 10" id="KW-0328">Glycosyltransferase</keyword>
<evidence type="ECO:0000256" key="3">
    <source>
        <dbReference type="ARBA" id="ARBA00012560"/>
    </source>
</evidence>
<dbReference type="Gene3D" id="3.20.20.80">
    <property type="entry name" value="Glycosidases"/>
    <property type="match status" value="1"/>
</dbReference>
<dbReference type="EMBL" id="OMOQ01000007">
    <property type="protein sequence ID" value="SPH25030.1"/>
    <property type="molecule type" value="Genomic_DNA"/>
</dbReference>
<keyword evidence="12" id="KW-1185">Reference proteome</keyword>
<name>A0A2R8BNK6_9RHOB</name>
<accession>A0A2R8BNK6</accession>
<proteinExistence type="inferred from homology"/>
<reference evidence="11 12" key="1">
    <citation type="submission" date="2018-03" db="EMBL/GenBank/DDBJ databases">
        <authorList>
            <person name="Keele B.F."/>
        </authorList>
    </citation>
    <scope>NUCLEOTIDE SEQUENCE [LARGE SCALE GENOMIC DNA]</scope>
    <source>
        <strain evidence="11 12">CECT 8626</strain>
    </source>
</reference>
<dbReference type="NCBIfam" id="TIGR00217">
    <property type="entry name" value="malQ"/>
    <property type="match status" value="1"/>
</dbReference>
<comment type="catalytic activity">
    <reaction evidence="1 10">
        <text>Transfers a segment of a (1-&gt;4)-alpha-D-glucan to a new position in an acceptor, which may be glucose or a (1-&gt;4)-alpha-D-glucan.</text>
        <dbReference type="EC" id="2.4.1.25"/>
    </reaction>
</comment>
<sequence length="623" mass="67144">MTDPVAELAAMAGISPRYTDFTGAAHETGVETKRALLTAMGIGVAHEAEAAEHLASLRAERDKRSLPQWIVIEPDRPAELQLEPQTPWTITAEDGSGIEGAGSALPPLPLGIHTLETGGEDTTLLCAPRSLSQPEPAWGVIVPLWGLRGQRRPGLGDFNDLAIAGKAIAARGGAFVGINPIHAGFPMNSGWFSPYSPSHRRRLNVLHIATKGGETSGQLVDYAREVPAKLDALKAAYRSFCAEHDPSVFEHFVAEEGMSLRRFAAHQALSARHGPLWTDWPADCQSPASAPVDGLDDEIRFHAWLQWSAEEQLRAVSRSLADAGMRHGLYLDLAVGTHPAGAETWTDRDWFAKGVSLGAPPDAFAPGGQNWNLAPLNPIALVNGRFRILAETLRKQLRFARLLRIDHIIGFDRTFWVPDDADLPGAHVQMPRDALLAVIRIEAARAGATIVGEDLGHIPAGLQDALIASGILGCRVVQFEHGEEFHPPADYPALTLASFGTHDLPTWQGWRIGADIAVRRTLGHIGENAAASAGNHRSRTVRAFDAAAAGETPDAMHGFLARTGSALVALQAEDILDVGDQTNLPGTIHDYPNWQRKLPVDARDLGDDPRLERAATIMQKAGR</sequence>
<protein>
    <recommendedName>
        <fullName evidence="4 10">4-alpha-glucanotransferase</fullName>
        <ecNumber evidence="3 10">2.4.1.25</ecNumber>
    </recommendedName>
    <alternativeName>
        <fullName evidence="8 10">Amylomaltase</fullName>
    </alternativeName>
    <alternativeName>
        <fullName evidence="9 10">Disproportionating enzyme</fullName>
    </alternativeName>
</protein>
<dbReference type="AlphaFoldDB" id="A0A2R8BNK6"/>
<evidence type="ECO:0000313" key="11">
    <source>
        <dbReference type="EMBL" id="SPH25030.1"/>
    </source>
</evidence>
<evidence type="ECO:0000256" key="9">
    <source>
        <dbReference type="ARBA" id="ARBA00031501"/>
    </source>
</evidence>
<dbReference type="OrthoDB" id="9763489at2"/>
<dbReference type="PANTHER" id="PTHR32438">
    <property type="entry name" value="4-ALPHA-GLUCANOTRANSFERASE DPE1, CHLOROPLASTIC/AMYLOPLASTIC"/>
    <property type="match status" value="1"/>
</dbReference>
<dbReference type="SUPFAM" id="SSF51445">
    <property type="entry name" value="(Trans)glycosidases"/>
    <property type="match status" value="1"/>
</dbReference>
<dbReference type="GO" id="GO:0005975">
    <property type="term" value="P:carbohydrate metabolic process"/>
    <property type="evidence" value="ECO:0007669"/>
    <property type="project" value="InterPro"/>
</dbReference>
<evidence type="ECO:0000256" key="5">
    <source>
        <dbReference type="ARBA" id="ARBA00022676"/>
    </source>
</evidence>
<dbReference type="InterPro" id="IPR003385">
    <property type="entry name" value="Glyco_hydro_77"/>
</dbReference>